<sequence length="586" mass="63721">MTGGTMMAAGMEALSIAEDMHNRGDQAAVPAPLSPAKAAPRVAQPVPKAVTYDEWFRFADSDADGRLTGADAVTLFKRSGLSKDLLARVWDLSNTTRSGFLDRAAFHKAMDLISIAQQGGEVSREAYLAASSRGVPPPSMAGLDAESGAAAAAAAATTAQQQGAPGRDAAARAQGDRLPGRLRTFGRQRAQGPARAVTSVIDGIKRIYLEKVRPLEEAFRFEAFYSAPMAEGDFDARPSVLLIGQYSTGKTTFCRSLLGRDYPGAHIGPEPTTDKFVVVHHGLEDRRTPGNTLAVQADKPYQGLSAFGTGFLSRFEGSQMPCPLLESVTLIDTPGVLSGEKQRADRNYSYIDAISWFANRCDMVLLLFDCFKLDISDEMRAVIRALKGHDDKIRVVLNKADQIDQQQLMRVYGALMWSLGKVVASPEVSRVYVGSFNGEPPGHGATGRNPECAALFAREHAALIDDLHEIPTRACDRKVNEFVKRVRALRTHMLLLGAVRRQLPLFGKDKAQRKLLDNLPAVFAEVQREHRVPPNDFPDLQAFRDILASFDCSAFPKLSDAKLAAVESVLRDDVPGLMRAFANPIA</sequence>
<evidence type="ECO:0000313" key="11">
    <source>
        <dbReference type="EMBL" id="GBF89658.1"/>
    </source>
</evidence>
<evidence type="ECO:0000256" key="7">
    <source>
        <dbReference type="ARBA" id="ARBA00023136"/>
    </source>
</evidence>
<dbReference type="InterPro" id="IPR011992">
    <property type="entry name" value="EF-hand-dom_pair"/>
</dbReference>
<dbReference type="SUPFAM" id="SSF47473">
    <property type="entry name" value="EF-hand"/>
    <property type="match status" value="1"/>
</dbReference>
<dbReference type="InterPro" id="IPR030381">
    <property type="entry name" value="G_DYNAMIN_dom"/>
</dbReference>
<dbReference type="CDD" id="cd09913">
    <property type="entry name" value="EHD"/>
    <property type="match status" value="1"/>
</dbReference>
<dbReference type="Pfam" id="PF18150">
    <property type="entry name" value="DUF5600"/>
    <property type="match status" value="1"/>
</dbReference>
<dbReference type="Pfam" id="PF12763">
    <property type="entry name" value="EH"/>
    <property type="match status" value="1"/>
</dbReference>
<dbReference type="Pfam" id="PF16880">
    <property type="entry name" value="EHD_N"/>
    <property type="match status" value="1"/>
</dbReference>
<dbReference type="CDD" id="cd00052">
    <property type="entry name" value="EH"/>
    <property type="match status" value="1"/>
</dbReference>
<dbReference type="InParanoid" id="A0A2V0NPU5"/>
<dbReference type="PROSITE" id="PS51718">
    <property type="entry name" value="G_DYNAMIN_2"/>
    <property type="match status" value="1"/>
</dbReference>
<keyword evidence="3" id="KW-1003">Cell membrane</keyword>
<dbReference type="Gene3D" id="1.10.238.10">
    <property type="entry name" value="EF-hand"/>
    <property type="match status" value="1"/>
</dbReference>
<dbReference type="Gene3D" id="3.40.50.300">
    <property type="entry name" value="P-loop containing nucleotide triphosphate hydrolases"/>
    <property type="match status" value="1"/>
</dbReference>
<evidence type="ECO:0000256" key="3">
    <source>
        <dbReference type="ARBA" id="ARBA00022475"/>
    </source>
</evidence>
<reference evidence="11 12" key="1">
    <citation type="journal article" date="2018" name="Sci. Rep.">
        <title>Raphidocelis subcapitata (=Pseudokirchneriella subcapitata) provides an insight into genome evolution and environmental adaptations in the Sphaeropleales.</title>
        <authorList>
            <person name="Suzuki S."/>
            <person name="Yamaguchi H."/>
            <person name="Nakajima N."/>
            <person name="Kawachi M."/>
        </authorList>
    </citation>
    <scope>NUCLEOTIDE SEQUENCE [LARGE SCALE GENOMIC DNA]</scope>
    <source>
        <strain evidence="11 12">NIES-35</strain>
    </source>
</reference>
<dbReference type="GO" id="GO:0005525">
    <property type="term" value="F:GTP binding"/>
    <property type="evidence" value="ECO:0007669"/>
    <property type="project" value="InterPro"/>
</dbReference>
<dbReference type="GO" id="GO:0006897">
    <property type="term" value="P:endocytosis"/>
    <property type="evidence" value="ECO:0007669"/>
    <property type="project" value="TreeGrafter"/>
</dbReference>
<dbReference type="InterPro" id="IPR000261">
    <property type="entry name" value="EH_dom"/>
</dbReference>
<dbReference type="Pfam" id="PF00350">
    <property type="entry name" value="Dynamin_N"/>
    <property type="match status" value="1"/>
</dbReference>
<accession>A0A2V0NPU5</accession>
<keyword evidence="12" id="KW-1185">Reference proteome</keyword>
<evidence type="ECO:0000259" key="10">
    <source>
        <dbReference type="PROSITE" id="PS51718"/>
    </source>
</evidence>
<evidence type="ECO:0000313" key="12">
    <source>
        <dbReference type="Proteomes" id="UP000247498"/>
    </source>
</evidence>
<keyword evidence="5" id="KW-0967">Endosome</keyword>
<dbReference type="GO" id="GO:0005886">
    <property type="term" value="C:plasma membrane"/>
    <property type="evidence" value="ECO:0007669"/>
    <property type="project" value="UniProtKB-SubCell"/>
</dbReference>
<dbReference type="GO" id="GO:0046872">
    <property type="term" value="F:metal ion binding"/>
    <property type="evidence" value="ECO:0007669"/>
    <property type="project" value="UniProtKB-KW"/>
</dbReference>
<feature type="domain" description="EH" evidence="9">
    <location>
        <begin position="48"/>
        <end position="141"/>
    </location>
</feature>
<evidence type="ECO:0000256" key="4">
    <source>
        <dbReference type="ARBA" id="ARBA00022723"/>
    </source>
</evidence>
<dbReference type="InterPro" id="IPR027417">
    <property type="entry name" value="P-loop_NTPase"/>
</dbReference>
<dbReference type="SUPFAM" id="SSF52540">
    <property type="entry name" value="P-loop containing nucleoside triphosphate hydrolases"/>
    <property type="match status" value="1"/>
</dbReference>
<dbReference type="Gene3D" id="1.10.268.20">
    <property type="match status" value="1"/>
</dbReference>
<dbReference type="OrthoDB" id="1716625at2759"/>
<dbReference type="SMART" id="SM00027">
    <property type="entry name" value="EH"/>
    <property type="match status" value="1"/>
</dbReference>
<feature type="domain" description="Dynamin-type G" evidence="10">
    <location>
        <begin position="234"/>
        <end position="476"/>
    </location>
</feature>
<gene>
    <name evidence="11" type="ORF">Rsub_02828</name>
</gene>
<organism evidence="11 12">
    <name type="scientific">Raphidocelis subcapitata</name>
    <dbReference type="NCBI Taxonomy" id="307507"/>
    <lineage>
        <taxon>Eukaryota</taxon>
        <taxon>Viridiplantae</taxon>
        <taxon>Chlorophyta</taxon>
        <taxon>core chlorophytes</taxon>
        <taxon>Chlorophyceae</taxon>
        <taxon>CS clade</taxon>
        <taxon>Sphaeropleales</taxon>
        <taxon>Selenastraceae</taxon>
        <taxon>Raphidocelis</taxon>
    </lineage>
</organism>
<evidence type="ECO:0000256" key="2">
    <source>
        <dbReference type="ARBA" id="ARBA00004481"/>
    </source>
</evidence>
<evidence type="ECO:0008006" key="13">
    <source>
        <dbReference type="Google" id="ProtNLM"/>
    </source>
</evidence>
<evidence type="ECO:0000256" key="1">
    <source>
        <dbReference type="ARBA" id="ARBA00004413"/>
    </source>
</evidence>
<feature type="region of interest" description="Disordered" evidence="8">
    <location>
        <begin position="154"/>
        <end position="176"/>
    </location>
</feature>
<dbReference type="PROSITE" id="PS50031">
    <property type="entry name" value="EH"/>
    <property type="match status" value="1"/>
</dbReference>
<dbReference type="FunCoup" id="A0A2V0NPU5">
    <property type="interactions" value="1672"/>
</dbReference>
<protein>
    <recommendedName>
        <fullName evidence="13">EH domain-containing protein</fullName>
    </recommendedName>
</protein>
<evidence type="ECO:0000256" key="8">
    <source>
        <dbReference type="SAM" id="MobiDB-lite"/>
    </source>
</evidence>
<dbReference type="GO" id="GO:0016197">
    <property type="term" value="P:endosomal transport"/>
    <property type="evidence" value="ECO:0007669"/>
    <property type="project" value="TreeGrafter"/>
</dbReference>
<dbReference type="InterPro" id="IPR031692">
    <property type="entry name" value="EHD_N"/>
</dbReference>
<dbReference type="EMBL" id="BDRX01000012">
    <property type="protein sequence ID" value="GBF89658.1"/>
    <property type="molecule type" value="Genomic_DNA"/>
</dbReference>
<dbReference type="PANTHER" id="PTHR11216:SF31">
    <property type="entry name" value="AT21416P"/>
    <property type="match status" value="1"/>
</dbReference>
<keyword evidence="6" id="KW-0106">Calcium</keyword>
<dbReference type="InterPro" id="IPR045063">
    <property type="entry name" value="Dynamin_N"/>
</dbReference>
<evidence type="ECO:0000256" key="5">
    <source>
        <dbReference type="ARBA" id="ARBA00022753"/>
    </source>
</evidence>
<evidence type="ECO:0000259" key="9">
    <source>
        <dbReference type="PROSITE" id="PS50031"/>
    </source>
</evidence>
<name>A0A2V0NPU5_9CHLO</name>
<dbReference type="GO" id="GO:0010008">
    <property type="term" value="C:endosome membrane"/>
    <property type="evidence" value="ECO:0007669"/>
    <property type="project" value="UniProtKB-SubCell"/>
</dbReference>
<keyword evidence="7" id="KW-0472">Membrane</keyword>
<comment type="caution">
    <text evidence="11">The sequence shown here is derived from an EMBL/GenBank/DDBJ whole genome shotgun (WGS) entry which is preliminary data.</text>
</comment>
<feature type="compositionally biased region" description="Low complexity" evidence="8">
    <location>
        <begin position="154"/>
        <end position="173"/>
    </location>
</feature>
<comment type="subcellular location">
    <subcellularLocation>
        <location evidence="1">Cell membrane</location>
        <topology evidence="1">Peripheral membrane protein</topology>
        <orientation evidence="1">Cytoplasmic side</orientation>
    </subcellularLocation>
    <subcellularLocation>
        <location evidence="2">Endosome membrane</location>
        <topology evidence="2">Peripheral membrane protein</topology>
    </subcellularLocation>
</comment>
<dbReference type="AlphaFoldDB" id="A0A2V0NPU5"/>
<proteinExistence type="predicted"/>
<evidence type="ECO:0000256" key="6">
    <source>
        <dbReference type="ARBA" id="ARBA00022837"/>
    </source>
</evidence>
<dbReference type="PANTHER" id="PTHR11216">
    <property type="entry name" value="EH DOMAIN"/>
    <property type="match status" value="1"/>
</dbReference>
<dbReference type="InterPro" id="IPR040990">
    <property type="entry name" value="DUF5600"/>
</dbReference>
<dbReference type="Proteomes" id="UP000247498">
    <property type="component" value="Unassembled WGS sequence"/>
</dbReference>
<keyword evidence="4" id="KW-0479">Metal-binding</keyword>